<dbReference type="SUPFAM" id="SSF51735">
    <property type="entry name" value="NAD(P)-binding Rossmann-fold domains"/>
    <property type="match status" value="1"/>
</dbReference>
<dbReference type="InterPro" id="IPR002347">
    <property type="entry name" value="SDR_fam"/>
</dbReference>
<comment type="caution">
    <text evidence="4">The sequence shown here is derived from an EMBL/GenBank/DDBJ whole genome shotgun (WGS) entry which is preliminary data.</text>
</comment>
<dbReference type="PRINTS" id="PR00081">
    <property type="entry name" value="GDHRDH"/>
</dbReference>
<keyword evidence="3" id="KW-0560">Oxidoreductase</keyword>
<dbReference type="InParanoid" id="A0A401GJX6"/>
<protein>
    <submittedName>
        <fullName evidence="4">Sorbose reductase sou1</fullName>
    </submittedName>
</protein>
<dbReference type="EMBL" id="BFAD01000004">
    <property type="protein sequence ID" value="GBE82471.1"/>
    <property type="molecule type" value="Genomic_DNA"/>
</dbReference>
<accession>A0A401GJX6</accession>
<evidence type="ECO:0000313" key="4">
    <source>
        <dbReference type="EMBL" id="GBE82471.1"/>
    </source>
</evidence>
<dbReference type="FunFam" id="3.40.50.720:FF:000245">
    <property type="entry name" value="Short chain dehydrogenase, putative"/>
    <property type="match status" value="1"/>
</dbReference>
<evidence type="ECO:0000256" key="2">
    <source>
        <dbReference type="ARBA" id="ARBA00022857"/>
    </source>
</evidence>
<dbReference type="Proteomes" id="UP000287166">
    <property type="component" value="Unassembled WGS sequence"/>
</dbReference>
<dbReference type="Gene3D" id="3.40.50.720">
    <property type="entry name" value="NAD(P)-binding Rossmann-like Domain"/>
    <property type="match status" value="1"/>
</dbReference>
<reference evidence="4 5" key="1">
    <citation type="journal article" date="2018" name="Sci. Rep.">
        <title>Genome sequence of the cauliflower mushroom Sparassis crispa (Hanabiratake) and its association with beneficial usage.</title>
        <authorList>
            <person name="Kiyama R."/>
            <person name="Furutani Y."/>
            <person name="Kawaguchi K."/>
            <person name="Nakanishi T."/>
        </authorList>
    </citation>
    <scope>NUCLEOTIDE SEQUENCE [LARGE SCALE GENOMIC DNA]</scope>
</reference>
<keyword evidence="5" id="KW-1185">Reference proteome</keyword>
<dbReference type="RefSeq" id="XP_027613384.1">
    <property type="nucleotide sequence ID" value="XM_027757583.1"/>
</dbReference>
<dbReference type="InterPro" id="IPR020904">
    <property type="entry name" value="Sc_DH/Rdtase_CS"/>
</dbReference>
<evidence type="ECO:0000313" key="5">
    <source>
        <dbReference type="Proteomes" id="UP000287166"/>
    </source>
</evidence>
<dbReference type="PANTHER" id="PTHR43008">
    <property type="entry name" value="BENZIL REDUCTASE"/>
    <property type="match status" value="1"/>
</dbReference>
<dbReference type="Pfam" id="PF13561">
    <property type="entry name" value="adh_short_C2"/>
    <property type="match status" value="1"/>
</dbReference>
<sequence>MFRIAMPIAFGPKTRLAHALLRSARPAGAARFSTSAVARSVPASQSPVKPENQKRTGVLPPYGPVGVAAALDATPSTPPKETLFTHEFSLADRVALVSGANRGLGLEMSMAFLEGGARAVYCLDMPAQPGEEWQKVKEYVGRMGGKGRLEYISADVRDQEAIWKIGETVGDKEGRMDVCVAAAGVLKSHTDCLEYPAKQFQDVMDVNVNGVLFTAQAAGRQMARFGNGGSIILIASMSGSITNRDNAWVSYNTSKSAVLQMARSMACELGPKRIRVNTLSPGHIYTHMTAAHLDTQPHLLDKWANLNPMGRIGRPDELRGVVAWLASDASTFCTGSDIIVDGGHRAW</sequence>
<dbReference type="GO" id="GO:0016616">
    <property type="term" value="F:oxidoreductase activity, acting on the CH-OH group of donors, NAD or NADP as acceptor"/>
    <property type="evidence" value="ECO:0007669"/>
    <property type="project" value="UniProtKB-ARBA"/>
</dbReference>
<evidence type="ECO:0000256" key="1">
    <source>
        <dbReference type="ARBA" id="ARBA00006484"/>
    </source>
</evidence>
<dbReference type="PANTHER" id="PTHR43008:SF4">
    <property type="entry name" value="CHAIN DEHYDROGENASE, PUTATIVE (AFU_ORTHOLOGUE AFUA_4G08710)-RELATED"/>
    <property type="match status" value="1"/>
</dbReference>
<dbReference type="STRING" id="139825.A0A401GJX6"/>
<dbReference type="GO" id="GO:0050664">
    <property type="term" value="F:oxidoreductase activity, acting on NAD(P)H, oxygen as acceptor"/>
    <property type="evidence" value="ECO:0007669"/>
    <property type="project" value="TreeGrafter"/>
</dbReference>
<evidence type="ECO:0000256" key="3">
    <source>
        <dbReference type="ARBA" id="ARBA00023002"/>
    </source>
</evidence>
<organism evidence="4 5">
    <name type="scientific">Sparassis crispa</name>
    <dbReference type="NCBI Taxonomy" id="139825"/>
    <lineage>
        <taxon>Eukaryota</taxon>
        <taxon>Fungi</taxon>
        <taxon>Dikarya</taxon>
        <taxon>Basidiomycota</taxon>
        <taxon>Agaricomycotina</taxon>
        <taxon>Agaricomycetes</taxon>
        <taxon>Polyporales</taxon>
        <taxon>Sparassidaceae</taxon>
        <taxon>Sparassis</taxon>
    </lineage>
</organism>
<dbReference type="AlphaFoldDB" id="A0A401GJX6"/>
<comment type="similarity">
    <text evidence="1">Belongs to the short-chain dehydrogenases/reductases (SDR) family.</text>
</comment>
<dbReference type="PRINTS" id="PR00080">
    <property type="entry name" value="SDRFAMILY"/>
</dbReference>
<keyword evidence="2" id="KW-0521">NADP</keyword>
<dbReference type="InterPro" id="IPR036291">
    <property type="entry name" value="NAD(P)-bd_dom_sf"/>
</dbReference>
<dbReference type="GeneID" id="38779388"/>
<proteinExistence type="inferred from homology"/>
<dbReference type="OrthoDB" id="1669814at2759"/>
<name>A0A401GJX6_9APHY</name>
<gene>
    <name evidence="4" type="ORF">SCP_0408550</name>
</gene>
<dbReference type="PROSITE" id="PS00061">
    <property type="entry name" value="ADH_SHORT"/>
    <property type="match status" value="1"/>
</dbReference>